<evidence type="ECO:0000256" key="3">
    <source>
        <dbReference type="ARBA" id="ARBA00023004"/>
    </source>
</evidence>
<dbReference type="EMBL" id="JAJTWT010000006">
    <property type="protein sequence ID" value="MCE4538772.1"/>
    <property type="molecule type" value="Genomic_DNA"/>
</dbReference>
<dbReference type="PROSITE" id="PS00552">
    <property type="entry name" value="HTH_MERR_1"/>
    <property type="match status" value="1"/>
</dbReference>
<accession>A0ABS8XCX8</accession>
<dbReference type="PRINTS" id="PR00040">
    <property type="entry name" value="HTHMERR"/>
</dbReference>
<dbReference type="SMART" id="SM00422">
    <property type="entry name" value="HTH_MERR"/>
    <property type="match status" value="1"/>
</dbReference>
<dbReference type="Pfam" id="PF09278">
    <property type="entry name" value="MerR-DNA-bind"/>
    <property type="match status" value="1"/>
</dbReference>
<keyword evidence="1" id="KW-0001">2Fe-2S</keyword>
<proteinExistence type="predicted"/>
<evidence type="ECO:0000313" key="9">
    <source>
        <dbReference type="EMBL" id="MCE4538772.1"/>
    </source>
</evidence>
<dbReference type="PANTHER" id="PTHR30204">
    <property type="entry name" value="REDOX-CYCLING DRUG-SENSING TRANSCRIPTIONAL ACTIVATOR SOXR"/>
    <property type="match status" value="1"/>
</dbReference>
<keyword evidence="6" id="KW-0238">DNA-binding</keyword>
<keyword evidence="3" id="KW-0408">Iron</keyword>
<evidence type="ECO:0000256" key="2">
    <source>
        <dbReference type="ARBA" id="ARBA00022723"/>
    </source>
</evidence>
<keyword evidence="4" id="KW-0411">Iron-sulfur</keyword>
<keyword evidence="5" id="KW-0805">Transcription regulation</keyword>
<reference evidence="9 10" key="1">
    <citation type="submission" date="2021-12" db="EMBL/GenBank/DDBJ databases">
        <title>Genome seq of p7.</title>
        <authorList>
            <person name="Seo T."/>
        </authorList>
    </citation>
    <scope>NUCLEOTIDE SEQUENCE [LARGE SCALE GENOMIC DNA]</scope>
    <source>
        <strain evidence="9 10">P7</strain>
    </source>
</reference>
<evidence type="ECO:0000256" key="5">
    <source>
        <dbReference type="ARBA" id="ARBA00023015"/>
    </source>
</evidence>
<name>A0ABS8XCX8_9BURK</name>
<keyword evidence="7" id="KW-0804">Transcription</keyword>
<dbReference type="Proteomes" id="UP001201463">
    <property type="component" value="Unassembled WGS sequence"/>
</dbReference>
<comment type="caution">
    <text evidence="9">The sequence shown here is derived from an EMBL/GenBank/DDBJ whole genome shotgun (WGS) entry which is preliminary data.</text>
</comment>
<keyword evidence="10" id="KW-1185">Reference proteome</keyword>
<dbReference type="PROSITE" id="PS50937">
    <property type="entry name" value="HTH_MERR_2"/>
    <property type="match status" value="1"/>
</dbReference>
<feature type="domain" description="HTH merR-type" evidence="8">
    <location>
        <begin position="22"/>
        <end position="87"/>
    </location>
</feature>
<evidence type="ECO:0000256" key="7">
    <source>
        <dbReference type="ARBA" id="ARBA00023163"/>
    </source>
</evidence>
<keyword evidence="2" id="KW-0479">Metal-binding</keyword>
<evidence type="ECO:0000256" key="1">
    <source>
        <dbReference type="ARBA" id="ARBA00022714"/>
    </source>
</evidence>
<dbReference type="InterPro" id="IPR009061">
    <property type="entry name" value="DNA-bd_dom_put_sf"/>
</dbReference>
<dbReference type="InterPro" id="IPR010211">
    <property type="entry name" value="Redox-sen_tscrpt-act_SoxR"/>
</dbReference>
<sequence length="163" mass="17123">MLEVQVNLKSSPGKAAAAPLGIGQLAKRSGVAASALRFYEAEGLIAGTRSAGGHRQYPRHVLRRVAFIRAAQVVGLTLPQIKAALATLPEGRTPTKADWTRLSAAWAPLLDERIAALQQLRQRLTGCIGCGCLSLKACALYNPQDSAAGPSAGARLLRIETTG</sequence>
<dbReference type="InterPro" id="IPR000551">
    <property type="entry name" value="MerR-type_HTH_dom"/>
</dbReference>
<dbReference type="InterPro" id="IPR047057">
    <property type="entry name" value="MerR_fam"/>
</dbReference>
<organism evidence="9 10">
    <name type="scientific">Pelomonas caseinilytica</name>
    <dbReference type="NCBI Taxonomy" id="2906763"/>
    <lineage>
        <taxon>Bacteria</taxon>
        <taxon>Pseudomonadati</taxon>
        <taxon>Pseudomonadota</taxon>
        <taxon>Betaproteobacteria</taxon>
        <taxon>Burkholderiales</taxon>
        <taxon>Sphaerotilaceae</taxon>
        <taxon>Roseateles</taxon>
    </lineage>
</organism>
<protein>
    <submittedName>
        <fullName evidence="9">Redox-sensitive transcriptional activator SoxR</fullName>
    </submittedName>
</protein>
<dbReference type="Pfam" id="PF00376">
    <property type="entry name" value="MerR"/>
    <property type="match status" value="1"/>
</dbReference>
<dbReference type="Gene3D" id="1.10.1660.10">
    <property type="match status" value="1"/>
</dbReference>
<evidence type="ECO:0000256" key="6">
    <source>
        <dbReference type="ARBA" id="ARBA00023125"/>
    </source>
</evidence>
<evidence type="ECO:0000256" key="4">
    <source>
        <dbReference type="ARBA" id="ARBA00023014"/>
    </source>
</evidence>
<dbReference type="RefSeq" id="WP_233393212.1">
    <property type="nucleotide sequence ID" value="NZ_JAJTWT010000006.1"/>
</dbReference>
<dbReference type="SUPFAM" id="SSF46955">
    <property type="entry name" value="Putative DNA-binding domain"/>
    <property type="match status" value="1"/>
</dbReference>
<evidence type="ECO:0000259" key="8">
    <source>
        <dbReference type="PROSITE" id="PS50937"/>
    </source>
</evidence>
<gene>
    <name evidence="9" type="primary">soxR</name>
    <name evidence="9" type="ORF">LXT12_16080</name>
</gene>
<evidence type="ECO:0000313" key="10">
    <source>
        <dbReference type="Proteomes" id="UP001201463"/>
    </source>
</evidence>
<dbReference type="CDD" id="cd01110">
    <property type="entry name" value="HTH_SoxR"/>
    <property type="match status" value="1"/>
</dbReference>
<dbReference type="InterPro" id="IPR015358">
    <property type="entry name" value="Tscrpt_reg_MerR_DNA-bd"/>
</dbReference>
<dbReference type="NCBIfam" id="TIGR01950">
    <property type="entry name" value="SoxR"/>
    <property type="match status" value="1"/>
</dbReference>
<dbReference type="PANTHER" id="PTHR30204:SF0">
    <property type="entry name" value="REDOX-SENSITIVE TRANSCRIPTIONAL ACTIVATOR SOXR"/>
    <property type="match status" value="1"/>
</dbReference>